<dbReference type="Gene3D" id="3.40.50.300">
    <property type="entry name" value="P-loop containing nucleotide triphosphate hydrolases"/>
    <property type="match status" value="1"/>
</dbReference>
<protein>
    <submittedName>
        <fullName evidence="5">Type II secretion system protein GspE</fullName>
    </submittedName>
</protein>
<dbReference type="GO" id="GO:0016887">
    <property type="term" value="F:ATP hydrolysis activity"/>
    <property type="evidence" value="ECO:0007669"/>
    <property type="project" value="TreeGrafter"/>
</dbReference>
<keyword evidence="2" id="KW-0547">Nucleotide-binding</keyword>
<evidence type="ECO:0000256" key="1">
    <source>
        <dbReference type="ARBA" id="ARBA00006611"/>
    </source>
</evidence>
<dbReference type="GO" id="GO:0005524">
    <property type="term" value="F:ATP binding"/>
    <property type="evidence" value="ECO:0007669"/>
    <property type="project" value="UniProtKB-KW"/>
</dbReference>
<dbReference type="Pfam" id="PF05157">
    <property type="entry name" value="MshEN"/>
    <property type="match status" value="1"/>
</dbReference>
<evidence type="ECO:0000259" key="4">
    <source>
        <dbReference type="PROSITE" id="PS00662"/>
    </source>
</evidence>
<dbReference type="SMART" id="SM00382">
    <property type="entry name" value="AAA"/>
    <property type="match status" value="1"/>
</dbReference>
<dbReference type="GO" id="GO:0005886">
    <property type="term" value="C:plasma membrane"/>
    <property type="evidence" value="ECO:0007669"/>
    <property type="project" value="TreeGrafter"/>
</dbReference>
<dbReference type="Pfam" id="PF00437">
    <property type="entry name" value="T2SSE"/>
    <property type="match status" value="1"/>
</dbReference>
<reference evidence="5 6" key="1">
    <citation type="submission" date="2022-11" db="EMBL/GenBank/DDBJ databases">
        <title>Haliovirga abyssi gen. nov., sp. nov., a mesophilic fermentative bacterium isolated from the Iheya North hydrothermal field and the proposal of Haliovirgaceae fam. nov.</title>
        <authorList>
            <person name="Miyazaki U."/>
            <person name="Tame A."/>
            <person name="Miyazaki J."/>
            <person name="Takai K."/>
            <person name="Sawayama S."/>
            <person name="Kitajima M."/>
            <person name="Okamoto A."/>
            <person name="Nakagawa S."/>
        </authorList>
    </citation>
    <scope>NUCLEOTIDE SEQUENCE [LARGE SCALE GENOMIC DNA]</scope>
    <source>
        <strain evidence="5 6">IC12</strain>
    </source>
</reference>
<evidence type="ECO:0000313" key="5">
    <source>
        <dbReference type="EMBL" id="BDU50871.1"/>
    </source>
</evidence>
<dbReference type="EMBL" id="AP027059">
    <property type="protein sequence ID" value="BDU50871.1"/>
    <property type="molecule type" value="Genomic_DNA"/>
</dbReference>
<organism evidence="5 6">
    <name type="scientific">Haliovirga abyssi</name>
    <dbReference type="NCBI Taxonomy" id="2996794"/>
    <lineage>
        <taxon>Bacteria</taxon>
        <taxon>Fusobacteriati</taxon>
        <taxon>Fusobacteriota</taxon>
        <taxon>Fusobacteriia</taxon>
        <taxon>Fusobacteriales</taxon>
        <taxon>Haliovirgaceae</taxon>
        <taxon>Haliovirga</taxon>
    </lineage>
</organism>
<feature type="domain" description="Bacterial type II secretion system protein E" evidence="4">
    <location>
        <begin position="321"/>
        <end position="335"/>
    </location>
</feature>
<dbReference type="SUPFAM" id="SSF160246">
    <property type="entry name" value="EspE N-terminal domain-like"/>
    <property type="match status" value="1"/>
</dbReference>
<dbReference type="InterPro" id="IPR007831">
    <property type="entry name" value="T2SS_GspE_N"/>
</dbReference>
<dbReference type="InterPro" id="IPR027417">
    <property type="entry name" value="P-loop_NTPase"/>
</dbReference>
<evidence type="ECO:0000313" key="6">
    <source>
        <dbReference type="Proteomes" id="UP001321582"/>
    </source>
</evidence>
<proteinExistence type="inferred from homology"/>
<evidence type="ECO:0000256" key="2">
    <source>
        <dbReference type="ARBA" id="ARBA00022741"/>
    </source>
</evidence>
<dbReference type="PANTHER" id="PTHR30258:SF3">
    <property type="entry name" value="SLL1921 PROTEIN"/>
    <property type="match status" value="1"/>
</dbReference>
<dbReference type="SUPFAM" id="SSF52540">
    <property type="entry name" value="P-loop containing nucleoside triphosphate hydrolases"/>
    <property type="match status" value="1"/>
</dbReference>
<gene>
    <name evidence="5" type="primary">gspE_1</name>
    <name evidence="5" type="ORF">HLVA_14400</name>
</gene>
<sequence length="488" mass="55696">MFEENLVENFDLKNQEVEEEAYKIFEENFIHEKKVFPYKITKREIFVAMLDVTDAQTKMKIKLKVKRRVVPVKMTEDDFYLLTNKYFGVGSGMLYQTTENVQLGREEFNLEDKEESAEIIKFVNRVILDAYKRGSTDIHMEPLKNDIILRYRIDGVLHNIQMPAAIKNVFAAVVSRIKIMADLDIAEKRLPQDGRIKIKVGEKEQDLRVSILPTINGEGIVIRILANQKSEMTLEKLGMETEILNKFRELIHKPNGIVLVTGPTGSGKTTTLFSAIKEINDYSKKIITIEDPVEYQLDGVSQIQVKPDIGLTFAQGLRAILRQDPDIILVGEIRDKETAEIAIRASLTGHLVFATLHTNDSVSAVTRLIDMGIEPYLITSSLIGVLAQRLVRVICPYCKTEKILDNGEVTYFGKGCDFCFETGYKGRTSIHELFLIDNYSKKDILNEKSNFEIKNNLKAKGWKDLKDDGMLKIEKGITTYEEILRVAW</sequence>
<dbReference type="Proteomes" id="UP001321582">
    <property type="component" value="Chromosome"/>
</dbReference>
<dbReference type="InterPro" id="IPR003593">
    <property type="entry name" value="AAA+_ATPase"/>
</dbReference>
<dbReference type="FunFam" id="3.40.50.300:FF:000398">
    <property type="entry name" value="Type IV pilus assembly ATPase PilB"/>
    <property type="match status" value="1"/>
</dbReference>
<dbReference type="InterPro" id="IPR037257">
    <property type="entry name" value="T2SS_E_N_sf"/>
</dbReference>
<dbReference type="PROSITE" id="PS00662">
    <property type="entry name" value="T2SP_E"/>
    <property type="match status" value="1"/>
</dbReference>
<dbReference type="Gene3D" id="3.30.300.160">
    <property type="entry name" value="Type II secretion system, protein E, N-terminal domain"/>
    <property type="match status" value="1"/>
</dbReference>
<dbReference type="RefSeq" id="WP_307903721.1">
    <property type="nucleotide sequence ID" value="NZ_AP027059.1"/>
</dbReference>
<dbReference type="CDD" id="cd01129">
    <property type="entry name" value="PulE-GspE-like"/>
    <property type="match status" value="1"/>
</dbReference>
<comment type="similarity">
    <text evidence="1">Belongs to the GSP E family.</text>
</comment>
<name>A0AAU9DBN3_9FUSO</name>
<dbReference type="PANTHER" id="PTHR30258">
    <property type="entry name" value="TYPE II SECRETION SYSTEM PROTEIN GSPE-RELATED"/>
    <property type="match status" value="1"/>
</dbReference>
<keyword evidence="3" id="KW-0067">ATP-binding</keyword>
<evidence type="ECO:0000256" key="3">
    <source>
        <dbReference type="ARBA" id="ARBA00022840"/>
    </source>
</evidence>
<dbReference type="InterPro" id="IPR001482">
    <property type="entry name" value="T2SS/T4SS_dom"/>
</dbReference>
<dbReference type="AlphaFoldDB" id="A0AAU9DBN3"/>
<dbReference type="Gene3D" id="3.30.450.90">
    <property type="match status" value="1"/>
</dbReference>
<keyword evidence="6" id="KW-1185">Reference proteome</keyword>
<accession>A0AAU9DBN3</accession>
<dbReference type="KEGG" id="haby:HLVA_14400"/>